<proteinExistence type="predicted"/>
<keyword evidence="1" id="KW-0812">Transmembrane</keyword>
<dbReference type="PANTHER" id="PTHR40076:SF1">
    <property type="entry name" value="MEMBRANE PROTEIN"/>
    <property type="match status" value="1"/>
</dbReference>
<feature type="transmembrane region" description="Helical" evidence="1">
    <location>
        <begin position="20"/>
        <end position="43"/>
    </location>
</feature>
<dbReference type="Pfam" id="PF06161">
    <property type="entry name" value="DUF975"/>
    <property type="match status" value="1"/>
</dbReference>
<comment type="caution">
    <text evidence="2">The sequence shown here is derived from an EMBL/GenBank/DDBJ whole genome shotgun (WGS) entry which is preliminary data.</text>
</comment>
<dbReference type="PANTHER" id="PTHR40076">
    <property type="entry name" value="MEMBRANE PROTEIN-RELATED"/>
    <property type="match status" value="1"/>
</dbReference>
<reference evidence="2 3" key="1">
    <citation type="journal article" date="2017" name="Int. J. Syst. Evol. Microbiol.">
        <title>Bacillus notoginsengisoli sp. nov., a novel bacterium isolated from the rhizosphere of Panax notoginseng.</title>
        <authorList>
            <person name="Zhang M.Y."/>
            <person name="Cheng J."/>
            <person name="Cai Y."/>
            <person name="Zhang T.Y."/>
            <person name="Wu Y.Y."/>
            <person name="Manikprabhu D."/>
            <person name="Li W.J."/>
            <person name="Zhang Y.X."/>
        </authorList>
    </citation>
    <scope>NUCLEOTIDE SEQUENCE [LARGE SCALE GENOMIC DNA]</scope>
    <source>
        <strain evidence="2 3">JCM 30743</strain>
    </source>
</reference>
<evidence type="ECO:0000313" key="3">
    <source>
        <dbReference type="Proteomes" id="UP000284416"/>
    </source>
</evidence>
<dbReference type="InterPro" id="IPR010380">
    <property type="entry name" value="DUF975"/>
</dbReference>
<feature type="transmembrane region" description="Helical" evidence="1">
    <location>
        <begin position="63"/>
        <end position="83"/>
    </location>
</feature>
<dbReference type="AlphaFoldDB" id="A0A417YWS7"/>
<evidence type="ECO:0000256" key="1">
    <source>
        <dbReference type="SAM" id="Phobius"/>
    </source>
</evidence>
<name>A0A417YWS7_9BACI</name>
<accession>A0A417YWS7</accession>
<protein>
    <submittedName>
        <fullName evidence="2">DUF975 family protein</fullName>
    </submittedName>
</protein>
<keyword evidence="1" id="KW-1133">Transmembrane helix</keyword>
<dbReference type="OrthoDB" id="9784844at2"/>
<dbReference type="RefSeq" id="WP_118919698.1">
    <property type="nucleotide sequence ID" value="NZ_QWEG01000003.1"/>
</dbReference>
<keyword evidence="3" id="KW-1185">Reference proteome</keyword>
<feature type="transmembrane region" description="Helical" evidence="1">
    <location>
        <begin position="170"/>
        <end position="196"/>
    </location>
</feature>
<organism evidence="2 3">
    <name type="scientific">Neobacillus notoginsengisoli</name>
    <dbReference type="NCBI Taxonomy" id="1578198"/>
    <lineage>
        <taxon>Bacteria</taxon>
        <taxon>Bacillati</taxon>
        <taxon>Bacillota</taxon>
        <taxon>Bacilli</taxon>
        <taxon>Bacillales</taxon>
        <taxon>Bacillaceae</taxon>
        <taxon>Neobacillus</taxon>
    </lineage>
</organism>
<sequence>MKISSLKKDALASLRGHWGVAILLGIISFGLYSFIPVIAEIIATGGFSEWFSADNAPVHAQTLSWILSIALSPILYSFYWAMLDMRRGQTVPVGRLFNVFSGPLYLKTVGLYLLTTIYTILWALLLIVPGIIKGIAYSQAYFILKDNPNIVINDAITQSRQLMDGYKGKYFLMTLSFIGWSFLALLTFGIGFIWLAPYFTATLASFYQSLIEEKNMETTQI</sequence>
<feature type="transmembrane region" description="Helical" evidence="1">
    <location>
        <begin position="120"/>
        <end position="144"/>
    </location>
</feature>
<evidence type="ECO:0000313" key="2">
    <source>
        <dbReference type="EMBL" id="RHW42043.1"/>
    </source>
</evidence>
<dbReference type="Proteomes" id="UP000284416">
    <property type="component" value="Unassembled WGS sequence"/>
</dbReference>
<keyword evidence="1" id="KW-0472">Membrane</keyword>
<gene>
    <name evidence="2" type="ORF">D1B31_05220</name>
</gene>
<dbReference type="EMBL" id="QWEG01000003">
    <property type="protein sequence ID" value="RHW42043.1"/>
    <property type="molecule type" value="Genomic_DNA"/>
</dbReference>